<evidence type="ECO:0008006" key="3">
    <source>
        <dbReference type="Google" id="ProtNLM"/>
    </source>
</evidence>
<dbReference type="OrthoDB" id="9797755at2"/>
<gene>
    <name evidence="1" type="ORF">VQ7734_03703</name>
</gene>
<dbReference type="EMBL" id="FRFG01000049">
    <property type="protein sequence ID" value="SHO57933.1"/>
    <property type="molecule type" value="Genomic_DNA"/>
</dbReference>
<reference evidence="2" key="1">
    <citation type="submission" date="2016-12" db="EMBL/GenBank/DDBJ databases">
        <authorList>
            <person name="Rodrigo-Torres L."/>
            <person name="Arahal R.D."/>
            <person name="Lucena T."/>
        </authorList>
    </citation>
    <scope>NUCLEOTIDE SEQUENCE [LARGE SCALE GENOMIC DNA]</scope>
</reference>
<dbReference type="Pfam" id="PF05990">
    <property type="entry name" value="DUF900"/>
    <property type="match status" value="1"/>
</dbReference>
<sequence length="329" mass="37695">MLFITNRTPQESAESEQGRTISFDCNNTSVSQNIYFCERLGVHKYKEMMKDKFFKYLKELEDHTQLLLYIHGFNNNMEPDIFRNAAKLQDLLNQALQKSSKNEPASVLVVPVIWPCDDNPALALIDDYWDDQDAADCSGPGFARLLGKFDTWRKSPEQQEIPCFRRINILAHSMGNRVLKNALKFWADKYSSGQMPALFRNTFLVAADIPNEALEKGEDGRYIVDSSRNVVVYYANDDLAMPASKIANIKYMTLSRRMGMTGPETLNVLPEKVKEVDCDDFNNEFDMKGHSYFLDKDDGTPSPMIRHMADAIASGRVKPNKRSYRLRRT</sequence>
<keyword evidence="2" id="KW-1185">Reference proteome</keyword>
<proteinExistence type="predicted"/>
<accession>A0A1M7YZD7</accession>
<dbReference type="RefSeq" id="WP_073585383.1">
    <property type="nucleotide sequence ID" value="NZ_AP024897.1"/>
</dbReference>
<dbReference type="AlphaFoldDB" id="A0A1M7YZD7"/>
<evidence type="ECO:0000313" key="2">
    <source>
        <dbReference type="Proteomes" id="UP000184600"/>
    </source>
</evidence>
<evidence type="ECO:0000313" key="1">
    <source>
        <dbReference type="EMBL" id="SHO57933.1"/>
    </source>
</evidence>
<dbReference type="Proteomes" id="UP000184600">
    <property type="component" value="Unassembled WGS sequence"/>
</dbReference>
<name>A0A1M7YZD7_9VIBR</name>
<organism evidence="1 2">
    <name type="scientific">Vibrio quintilis</name>
    <dbReference type="NCBI Taxonomy" id="1117707"/>
    <lineage>
        <taxon>Bacteria</taxon>
        <taxon>Pseudomonadati</taxon>
        <taxon>Pseudomonadota</taxon>
        <taxon>Gammaproteobacteria</taxon>
        <taxon>Vibrionales</taxon>
        <taxon>Vibrionaceae</taxon>
        <taxon>Vibrio</taxon>
    </lineage>
</organism>
<dbReference type="STRING" id="1117707.VQ7734_03703"/>
<protein>
    <recommendedName>
        <fullName evidence="3">Alpha/beta hydrolase family protein</fullName>
    </recommendedName>
</protein>
<dbReference type="InterPro" id="IPR010297">
    <property type="entry name" value="DUF900_hydrolase"/>
</dbReference>